<gene>
    <name evidence="2" type="ORF">E5222_14270</name>
</gene>
<dbReference type="InterPro" id="IPR029058">
    <property type="entry name" value="AB_hydrolase_fold"/>
</dbReference>
<dbReference type="EMBL" id="SSHH01000004">
    <property type="protein sequence ID" value="TIX48902.1"/>
    <property type="molecule type" value="Genomic_DNA"/>
</dbReference>
<dbReference type="PANTHER" id="PTHR48098:SF1">
    <property type="entry name" value="DIACYLGLYCEROL ACYLTRANSFERASE_MYCOLYLTRANSFERASE AG85A"/>
    <property type="match status" value="1"/>
</dbReference>
<dbReference type="AlphaFoldDB" id="A0A4T3F0M9"/>
<dbReference type="GO" id="GO:0016747">
    <property type="term" value="F:acyltransferase activity, transferring groups other than amino-acyl groups"/>
    <property type="evidence" value="ECO:0007669"/>
    <property type="project" value="TreeGrafter"/>
</dbReference>
<dbReference type="SUPFAM" id="SSF53474">
    <property type="entry name" value="alpha/beta-Hydrolases"/>
    <property type="match status" value="1"/>
</dbReference>
<dbReference type="Proteomes" id="UP000309389">
    <property type="component" value="Unassembled WGS sequence"/>
</dbReference>
<evidence type="ECO:0000256" key="1">
    <source>
        <dbReference type="SAM" id="SignalP"/>
    </source>
</evidence>
<protein>
    <submittedName>
        <fullName evidence="2">Esterase</fullName>
    </submittedName>
</protein>
<dbReference type="PANTHER" id="PTHR48098">
    <property type="entry name" value="ENTEROCHELIN ESTERASE-RELATED"/>
    <property type="match status" value="1"/>
</dbReference>
<keyword evidence="1" id="KW-0732">Signal</keyword>
<evidence type="ECO:0000313" key="2">
    <source>
        <dbReference type="EMBL" id="TIX48902.1"/>
    </source>
</evidence>
<dbReference type="Pfam" id="PF00756">
    <property type="entry name" value="Esterase"/>
    <property type="match status" value="1"/>
</dbReference>
<name>A0A4T3F0M9_9SPHN</name>
<dbReference type="OrthoDB" id="5523653at2"/>
<comment type="caution">
    <text evidence="2">The sequence shown here is derived from an EMBL/GenBank/DDBJ whole genome shotgun (WGS) entry which is preliminary data.</text>
</comment>
<reference evidence="2 3" key="1">
    <citation type="submission" date="2019-04" db="EMBL/GenBank/DDBJ databases">
        <title>Altererythrobacter aquimixticola sp. nov., isolated from sediment of junction between the ocean and a freshwater spring.</title>
        <authorList>
            <person name="Yoon J.-H."/>
        </authorList>
    </citation>
    <scope>NUCLEOTIDE SEQUENCE [LARGE SCALE GENOMIC DNA]</scope>
    <source>
        <strain evidence="2 3">SSKS-13</strain>
    </source>
</reference>
<organism evidence="2 3">
    <name type="scientific">Alteraurantiacibacter aquimixticola</name>
    <dbReference type="NCBI Taxonomy" id="2489173"/>
    <lineage>
        <taxon>Bacteria</taxon>
        <taxon>Pseudomonadati</taxon>
        <taxon>Pseudomonadota</taxon>
        <taxon>Alphaproteobacteria</taxon>
        <taxon>Sphingomonadales</taxon>
        <taxon>Erythrobacteraceae</taxon>
        <taxon>Alteraurantiacibacter</taxon>
    </lineage>
</organism>
<dbReference type="InterPro" id="IPR000801">
    <property type="entry name" value="Esterase-like"/>
</dbReference>
<accession>A0A4T3F0M9</accession>
<dbReference type="RefSeq" id="WP_136694476.1">
    <property type="nucleotide sequence ID" value="NZ_SSHH01000004.1"/>
</dbReference>
<dbReference type="Gene3D" id="3.40.50.1820">
    <property type="entry name" value="alpha/beta hydrolase"/>
    <property type="match status" value="1"/>
</dbReference>
<keyword evidence="3" id="KW-1185">Reference proteome</keyword>
<evidence type="ECO:0000313" key="3">
    <source>
        <dbReference type="Proteomes" id="UP000309389"/>
    </source>
</evidence>
<feature type="chain" id="PRO_5020809076" evidence="1">
    <location>
        <begin position="23"/>
        <end position="344"/>
    </location>
</feature>
<proteinExistence type="predicted"/>
<sequence>MLKSLTAALGAASLLVAAPAFAQEEARIELMTFHSPSVEGNLEGNDANRKVYVVTPPGYDENTDHRYPVVYYLHGYWAPVEAQQEGFQIQEAVQAASEVGDDFIMVMPDGFSKQRGGFYSSGPTVGDYENMVARDLVGWVDANFRTIAARESRGLAGHSMGGYGTIRVAMKHPDVFSSIYMMSACCLPPQPVTAGQAAAIEQMSEEDVANADFGTLANVSTLATWSPDPTADNFLKVDTGLREDGTMDPLVVYRMAANSPMVLLPQYLPALESLEGFAIDIGDADFLLEGNRAFMAELDRFGVDYEFELYEGDHGNRIRERIRTHVMPFFAQHLDVMARPLTGE</sequence>
<dbReference type="InterPro" id="IPR050583">
    <property type="entry name" value="Mycobacterial_A85_antigen"/>
</dbReference>
<feature type="signal peptide" evidence="1">
    <location>
        <begin position="1"/>
        <end position="22"/>
    </location>
</feature>